<evidence type="ECO:0000313" key="3">
    <source>
        <dbReference type="Proteomes" id="UP000199614"/>
    </source>
</evidence>
<feature type="region of interest" description="Disordered" evidence="1">
    <location>
        <begin position="137"/>
        <end position="172"/>
    </location>
</feature>
<gene>
    <name evidence="2" type="ORF">SAMN05216207_107312</name>
</gene>
<protein>
    <submittedName>
        <fullName evidence="2">Uncharacterized protein</fullName>
    </submittedName>
</protein>
<organism evidence="2 3">
    <name type="scientific">Pseudonocardia ammonioxydans</name>
    <dbReference type="NCBI Taxonomy" id="260086"/>
    <lineage>
        <taxon>Bacteria</taxon>
        <taxon>Bacillati</taxon>
        <taxon>Actinomycetota</taxon>
        <taxon>Actinomycetes</taxon>
        <taxon>Pseudonocardiales</taxon>
        <taxon>Pseudonocardiaceae</taxon>
        <taxon>Pseudonocardia</taxon>
    </lineage>
</organism>
<reference evidence="2 3" key="1">
    <citation type="submission" date="2016-10" db="EMBL/GenBank/DDBJ databases">
        <authorList>
            <person name="de Groot N.N."/>
        </authorList>
    </citation>
    <scope>NUCLEOTIDE SEQUENCE [LARGE SCALE GENOMIC DNA]</scope>
    <source>
        <strain evidence="2 3">CGMCC 4.1877</strain>
    </source>
</reference>
<proteinExistence type="predicted"/>
<dbReference type="Proteomes" id="UP000199614">
    <property type="component" value="Unassembled WGS sequence"/>
</dbReference>
<keyword evidence="3" id="KW-1185">Reference proteome</keyword>
<sequence length="314" mass="34690">MGAVATFPPVGDLERDDALRRIARRHLDCDDPRWSEAGADGDDAARDVLGYLRRHRGRFPRQVVDADAWDQLVLSAWVYWDERRREAELIRHALSRGLSLREVGAFVGLRSRQGVRDHLDSLEARLHEYYRLTRESRAPARPEVGGAELLMPDTSEPDEDGDDSAPRRARNPYYRFTNRPRAERGADGRYTRARRAAAAARPARGRWIADHRDRVSAVLGELLIQADRVGIPAVEGDVGAPATVGDYLAWVQEDLPDDVDDGTFSAVGLALGELRAHPEIICRSGNHGIHQAIAAADRLRADYGELAATAAGGG</sequence>
<evidence type="ECO:0000256" key="1">
    <source>
        <dbReference type="SAM" id="MobiDB-lite"/>
    </source>
</evidence>
<evidence type="ECO:0000313" key="2">
    <source>
        <dbReference type="EMBL" id="SFO50923.1"/>
    </source>
</evidence>
<accession>A0A1I5HRM0</accession>
<name>A0A1I5HRM0_PSUAM</name>
<dbReference type="EMBL" id="FOUY01000073">
    <property type="protein sequence ID" value="SFO50923.1"/>
    <property type="molecule type" value="Genomic_DNA"/>
</dbReference>
<dbReference type="AlphaFoldDB" id="A0A1I5HRM0"/>